<organism evidence="1 2">
    <name type="scientific">Sorangium atrum</name>
    <dbReference type="NCBI Taxonomy" id="2995308"/>
    <lineage>
        <taxon>Bacteria</taxon>
        <taxon>Pseudomonadati</taxon>
        <taxon>Myxococcota</taxon>
        <taxon>Polyangia</taxon>
        <taxon>Polyangiales</taxon>
        <taxon>Polyangiaceae</taxon>
        <taxon>Sorangium</taxon>
    </lineage>
</organism>
<proteinExistence type="predicted"/>
<protein>
    <recommendedName>
        <fullName evidence="3">Carbohydrate kinase FGGY N-terminal domain-containing protein</fullName>
    </recommendedName>
</protein>
<dbReference type="EMBL" id="JAQNDK010000005">
    <property type="protein sequence ID" value="MDC0683743.1"/>
    <property type="molecule type" value="Genomic_DNA"/>
</dbReference>
<dbReference type="Proteomes" id="UP001217485">
    <property type="component" value="Unassembled WGS sequence"/>
</dbReference>
<evidence type="ECO:0008006" key="3">
    <source>
        <dbReference type="Google" id="ProtNLM"/>
    </source>
</evidence>
<comment type="caution">
    <text evidence="1">The sequence shown here is derived from an EMBL/GenBank/DDBJ whole genome shotgun (WGS) entry which is preliminary data.</text>
</comment>
<evidence type="ECO:0000313" key="1">
    <source>
        <dbReference type="EMBL" id="MDC0683743.1"/>
    </source>
</evidence>
<name>A0ABT5CBE3_9BACT</name>
<dbReference type="RefSeq" id="WP_272101900.1">
    <property type="nucleotide sequence ID" value="NZ_JAQNDK010000005.1"/>
</dbReference>
<gene>
    <name evidence="1" type="ORF">POL72_38810</name>
</gene>
<accession>A0ABT5CBE3</accession>
<evidence type="ECO:0000313" key="2">
    <source>
        <dbReference type="Proteomes" id="UP001217485"/>
    </source>
</evidence>
<keyword evidence="2" id="KW-1185">Reference proteome</keyword>
<reference evidence="1 2" key="1">
    <citation type="submission" date="2023-01" db="EMBL/GenBank/DDBJ databases">
        <title>Minimal conservation of predation-associated metabolite biosynthetic gene clusters underscores biosynthetic potential of Myxococcota including descriptions for ten novel species: Archangium lansinium sp. nov., Myxococcus landrumus sp. nov., Nannocystis bai.</title>
        <authorList>
            <person name="Ahearne A."/>
            <person name="Stevens C."/>
            <person name="Dowd S."/>
        </authorList>
    </citation>
    <scope>NUCLEOTIDE SEQUENCE [LARGE SCALE GENOMIC DNA]</scope>
    <source>
        <strain evidence="1 2">WIWO2</strain>
    </source>
</reference>
<sequence>MTFRKGAWLGIDVGSSRSKVGSLCLIASDGAGTVTVTFERGQVREAPGDARWPANNAAGFLDLARSTWLTPVVELGVGNILERSALVRQWSARLCDKTGVYGAAVDAPCGFARPGEQQRDTESAAVSSFKTPARTEFLAKMRRFATAESETPLQQRYFWKLVGLVVLRDLLARAGVLLFEADRRRL</sequence>